<proteinExistence type="predicted"/>
<accession>A0ACB9ADN9</accession>
<evidence type="ECO:0000313" key="1">
    <source>
        <dbReference type="EMBL" id="KAI3707982.1"/>
    </source>
</evidence>
<gene>
    <name evidence="1" type="ORF">L2E82_36963</name>
</gene>
<dbReference type="EMBL" id="CM042015">
    <property type="protein sequence ID" value="KAI3707982.1"/>
    <property type="molecule type" value="Genomic_DNA"/>
</dbReference>
<keyword evidence="2" id="KW-1185">Reference proteome</keyword>
<comment type="caution">
    <text evidence="1">The sequence shown here is derived from an EMBL/GenBank/DDBJ whole genome shotgun (WGS) entry which is preliminary data.</text>
</comment>
<protein>
    <submittedName>
        <fullName evidence="1">Uncharacterized protein</fullName>
    </submittedName>
</protein>
<evidence type="ECO:0000313" key="2">
    <source>
        <dbReference type="Proteomes" id="UP001055811"/>
    </source>
</evidence>
<dbReference type="Proteomes" id="UP001055811">
    <property type="component" value="Linkage Group LG07"/>
</dbReference>
<name>A0ACB9ADN9_CICIN</name>
<reference evidence="1 2" key="2">
    <citation type="journal article" date="2022" name="Mol. Ecol. Resour.">
        <title>The genomes of chicory, endive, great burdock and yacon provide insights into Asteraceae paleo-polyploidization history and plant inulin production.</title>
        <authorList>
            <person name="Fan W."/>
            <person name="Wang S."/>
            <person name="Wang H."/>
            <person name="Wang A."/>
            <person name="Jiang F."/>
            <person name="Liu H."/>
            <person name="Zhao H."/>
            <person name="Xu D."/>
            <person name="Zhang Y."/>
        </authorList>
    </citation>
    <scope>NUCLEOTIDE SEQUENCE [LARGE SCALE GENOMIC DNA]</scope>
    <source>
        <strain evidence="2">cv. Punajuju</strain>
        <tissue evidence="1">Leaves</tissue>
    </source>
</reference>
<organism evidence="1 2">
    <name type="scientific">Cichorium intybus</name>
    <name type="common">Chicory</name>
    <dbReference type="NCBI Taxonomy" id="13427"/>
    <lineage>
        <taxon>Eukaryota</taxon>
        <taxon>Viridiplantae</taxon>
        <taxon>Streptophyta</taxon>
        <taxon>Embryophyta</taxon>
        <taxon>Tracheophyta</taxon>
        <taxon>Spermatophyta</taxon>
        <taxon>Magnoliopsida</taxon>
        <taxon>eudicotyledons</taxon>
        <taxon>Gunneridae</taxon>
        <taxon>Pentapetalae</taxon>
        <taxon>asterids</taxon>
        <taxon>campanulids</taxon>
        <taxon>Asterales</taxon>
        <taxon>Asteraceae</taxon>
        <taxon>Cichorioideae</taxon>
        <taxon>Cichorieae</taxon>
        <taxon>Cichoriinae</taxon>
        <taxon>Cichorium</taxon>
    </lineage>
</organism>
<sequence length="156" mass="18170">MRRYILRSLERKSNRRNRNPTIREAKTLVSLARSLRVLLREMAWRGSISRTLMSATRTSSFRSTAPPLPRLRPPQINAPRVHSSRLRNPRTLGELGCAQSLMPLVAGARLTSHLTVNVRAFCELSHVRRVEWKRWVISSNFKHQKAVQTYKFVLDW</sequence>
<reference evidence="2" key="1">
    <citation type="journal article" date="2022" name="Mol. Ecol. Resour.">
        <title>The genomes of chicory, endive, great burdock and yacon provide insights into Asteraceae palaeo-polyploidization history and plant inulin production.</title>
        <authorList>
            <person name="Fan W."/>
            <person name="Wang S."/>
            <person name="Wang H."/>
            <person name="Wang A."/>
            <person name="Jiang F."/>
            <person name="Liu H."/>
            <person name="Zhao H."/>
            <person name="Xu D."/>
            <person name="Zhang Y."/>
        </authorList>
    </citation>
    <scope>NUCLEOTIDE SEQUENCE [LARGE SCALE GENOMIC DNA]</scope>
    <source>
        <strain evidence="2">cv. Punajuju</strain>
    </source>
</reference>